<proteinExistence type="predicted"/>
<keyword evidence="2" id="KW-1185">Reference proteome</keyword>
<dbReference type="AlphaFoldDB" id="R0LS97"/>
<organism evidence="1 2">
    <name type="scientific">Anas platyrhynchos</name>
    <name type="common">Mallard</name>
    <name type="synonym">Anas boschas</name>
    <dbReference type="NCBI Taxonomy" id="8839"/>
    <lineage>
        <taxon>Eukaryota</taxon>
        <taxon>Metazoa</taxon>
        <taxon>Chordata</taxon>
        <taxon>Craniata</taxon>
        <taxon>Vertebrata</taxon>
        <taxon>Euteleostomi</taxon>
        <taxon>Archelosauria</taxon>
        <taxon>Archosauria</taxon>
        <taxon>Dinosauria</taxon>
        <taxon>Saurischia</taxon>
        <taxon>Theropoda</taxon>
        <taxon>Coelurosauria</taxon>
        <taxon>Aves</taxon>
        <taxon>Neognathae</taxon>
        <taxon>Galloanserae</taxon>
        <taxon>Anseriformes</taxon>
        <taxon>Anatidae</taxon>
        <taxon>Anatinae</taxon>
        <taxon>Anas</taxon>
    </lineage>
</organism>
<protein>
    <submittedName>
        <fullName evidence="1">Uncharacterized protein</fullName>
    </submittedName>
</protein>
<evidence type="ECO:0000313" key="2">
    <source>
        <dbReference type="Proteomes" id="UP000296049"/>
    </source>
</evidence>
<gene>
    <name evidence="1" type="ORF">Anapl_05857</name>
</gene>
<dbReference type="EMBL" id="KB742435">
    <property type="protein sequence ID" value="EOB08609.1"/>
    <property type="molecule type" value="Genomic_DNA"/>
</dbReference>
<evidence type="ECO:0000313" key="1">
    <source>
        <dbReference type="EMBL" id="EOB08609.1"/>
    </source>
</evidence>
<dbReference type="Proteomes" id="UP000296049">
    <property type="component" value="Unassembled WGS sequence"/>
</dbReference>
<accession>R0LS97</accession>
<reference evidence="2" key="1">
    <citation type="journal article" date="2013" name="Nat. Genet.">
        <title>The duck genome and transcriptome provide insight into an avian influenza virus reservoir species.</title>
        <authorList>
            <person name="Huang Y."/>
            <person name="Li Y."/>
            <person name="Burt D.W."/>
            <person name="Chen H."/>
            <person name="Zhang Y."/>
            <person name="Qian W."/>
            <person name="Kim H."/>
            <person name="Gan S."/>
            <person name="Zhao Y."/>
            <person name="Li J."/>
            <person name="Yi K."/>
            <person name="Feng H."/>
            <person name="Zhu P."/>
            <person name="Li B."/>
            <person name="Liu Q."/>
            <person name="Fairley S."/>
            <person name="Magor K.E."/>
            <person name="Du Z."/>
            <person name="Hu X."/>
            <person name="Goodman L."/>
            <person name="Tafer H."/>
            <person name="Vignal A."/>
            <person name="Lee T."/>
            <person name="Kim K.W."/>
            <person name="Sheng Z."/>
            <person name="An Y."/>
            <person name="Searle S."/>
            <person name="Herrero J."/>
            <person name="Groenen M.A."/>
            <person name="Crooijmans R.P."/>
            <person name="Faraut T."/>
            <person name="Cai Q."/>
            <person name="Webster R.G."/>
            <person name="Aldridge J.R."/>
            <person name="Warren W.C."/>
            <person name="Bartschat S."/>
            <person name="Kehr S."/>
            <person name="Marz M."/>
            <person name="Stadler P.F."/>
            <person name="Smith J."/>
            <person name="Kraus R.H."/>
            <person name="Zhao Y."/>
            <person name="Ren L."/>
            <person name="Fei J."/>
            <person name="Morisson M."/>
            <person name="Kaiser P."/>
            <person name="Griffin D.K."/>
            <person name="Rao M."/>
            <person name="Pitel F."/>
            <person name="Wang J."/>
            <person name="Li N."/>
        </authorList>
    </citation>
    <scope>NUCLEOTIDE SEQUENCE [LARGE SCALE GENOMIC DNA]</scope>
</reference>
<name>R0LS97_ANAPL</name>
<sequence length="395" mass="44699">MCLPDACSMSPPAEMYSPEAISLTMEEVWEDHILENITRSEFGSGLHLRGAYQEQALEMVVSNMIIITSRMTSANFHHEDLPNQRWLLGVKDKIKARAEEADLGSTYSVNMQDTTHLIAIYLFSQSEEERAFGCDNAAARWSDWTGALGYTNSFRMPKPGLRDSSCWGCSQHYWNAVLSNILQSNILLIHIQGTADLREALITCGRTSEPTLEGWWQEQDVFILYESDSYKLASGVLMTLHKILFQRECKVQLKTVFWLHSGCSCVVHKLYFDPFEELSNFKGTLQEKLLEKIKVYACNTDAHFDKASKICFQNLFMKIVPEWSSGKCKRQSDILSYVLLGYGIEGSSLEALRSLETPGLSENPTCQITQETTTKKKEFSTLHGTFPVTLAGRGY</sequence>